<feature type="domain" description="ATPase AAA-type core" evidence="1">
    <location>
        <begin position="24"/>
        <end position="347"/>
    </location>
</feature>
<dbReference type="PANTHER" id="PTHR40396:SF1">
    <property type="entry name" value="ATPASE AAA-TYPE CORE DOMAIN-CONTAINING PROTEIN"/>
    <property type="match status" value="1"/>
</dbReference>
<organism evidence="2 3">
    <name type="scientific">Herpetosiphon geysericola</name>
    <dbReference type="NCBI Taxonomy" id="70996"/>
    <lineage>
        <taxon>Bacteria</taxon>
        <taxon>Bacillati</taxon>
        <taxon>Chloroflexota</taxon>
        <taxon>Chloroflexia</taxon>
        <taxon>Herpetosiphonales</taxon>
        <taxon>Herpetosiphonaceae</taxon>
        <taxon>Herpetosiphon</taxon>
    </lineage>
</organism>
<dbReference type="AlphaFoldDB" id="A0A0P6Y339"/>
<dbReference type="PATRIC" id="fig|70996.4.peg.4635"/>
<dbReference type="PIRSF" id="PIRSF029347">
    <property type="entry name" value="RecF"/>
    <property type="match status" value="1"/>
</dbReference>
<gene>
    <name evidence="2" type="ORF">SE18_06420</name>
</gene>
<dbReference type="OrthoDB" id="9809324at2"/>
<comment type="caution">
    <text evidence="2">The sequence shown here is derived from an EMBL/GenBank/DDBJ whole genome shotgun (WGS) entry which is preliminary data.</text>
</comment>
<dbReference type="GO" id="GO:0005524">
    <property type="term" value="F:ATP binding"/>
    <property type="evidence" value="ECO:0007669"/>
    <property type="project" value="InterPro"/>
</dbReference>
<dbReference type="Proteomes" id="UP000050277">
    <property type="component" value="Unassembled WGS sequence"/>
</dbReference>
<dbReference type="InterPro" id="IPR014555">
    <property type="entry name" value="RecF-like"/>
</dbReference>
<name>A0A0P6Y339_9CHLR</name>
<dbReference type="Pfam" id="PF13304">
    <property type="entry name" value="AAA_21"/>
    <property type="match status" value="1"/>
</dbReference>
<dbReference type="Gene3D" id="3.40.50.300">
    <property type="entry name" value="P-loop containing nucleotide triphosphate hydrolases"/>
    <property type="match status" value="1"/>
</dbReference>
<dbReference type="InterPro" id="IPR027417">
    <property type="entry name" value="P-loop_NTPase"/>
</dbReference>
<keyword evidence="3" id="KW-1185">Reference proteome</keyword>
<dbReference type="PANTHER" id="PTHR40396">
    <property type="entry name" value="ATPASE-LIKE PROTEIN"/>
    <property type="match status" value="1"/>
</dbReference>
<evidence type="ECO:0000259" key="1">
    <source>
        <dbReference type="Pfam" id="PF13304"/>
    </source>
</evidence>
<evidence type="ECO:0000313" key="3">
    <source>
        <dbReference type="Proteomes" id="UP000050277"/>
    </source>
</evidence>
<proteinExistence type="predicted"/>
<dbReference type="InterPro" id="IPR003959">
    <property type="entry name" value="ATPase_AAA_core"/>
</dbReference>
<dbReference type="RefSeq" id="WP_083469753.1">
    <property type="nucleotide sequence ID" value="NZ_LGKP01000012.1"/>
</dbReference>
<sequence length="409" mass="46278">MIHSITFRRWKSFLDTTLYLDQMMVLIGMNASGKSNVLDALSLLKALADGEELQEALGNLRGGAEWCVLQGYGSFELEVEIHQNEMDNIQEKYIYTIRINVKNNIYIEYESLELYEEKDKGLFLYRTETNNDDSNIFRLDILSENNSYDKIGITTSGESILSQVFKINDNKLVNSTIKYIIQIFRNIFVFDPIPNRMRSFSKISSLLIKDGSNISGIIASFDEEFRKGLQKQISDYITRLPEHDVGKVWVEKVGKFNSDAMIYCEETWPNGQTFTIDTRGMSDGTLRFLAILTALLTRPEGSNLIIEEVDNGLHPSRAKLLLEMLREIAVKRNIDVLVTTHNPALLDAMTPDYIGFITVAHRNPQGYSELTLLDELDALPKLLASGGVGYLATTGKLDQAIEAEQEQGE</sequence>
<protein>
    <recommendedName>
        <fullName evidence="1">ATPase AAA-type core domain-containing protein</fullName>
    </recommendedName>
</protein>
<dbReference type="GO" id="GO:0016887">
    <property type="term" value="F:ATP hydrolysis activity"/>
    <property type="evidence" value="ECO:0007669"/>
    <property type="project" value="InterPro"/>
</dbReference>
<accession>A0A0P6Y339</accession>
<dbReference type="SUPFAM" id="SSF52540">
    <property type="entry name" value="P-loop containing nucleoside triphosphate hydrolases"/>
    <property type="match status" value="1"/>
</dbReference>
<evidence type="ECO:0000313" key="2">
    <source>
        <dbReference type="EMBL" id="KPL90263.1"/>
    </source>
</evidence>
<dbReference type="STRING" id="70996.SE18_06420"/>
<dbReference type="EMBL" id="LGKP01000012">
    <property type="protein sequence ID" value="KPL90263.1"/>
    <property type="molecule type" value="Genomic_DNA"/>
</dbReference>
<reference evidence="2 3" key="1">
    <citation type="submission" date="2015-07" db="EMBL/GenBank/DDBJ databases">
        <title>Whole genome sequence of Herpetosiphon geysericola DSM 7119.</title>
        <authorList>
            <person name="Hemp J."/>
            <person name="Ward L.M."/>
            <person name="Pace L.A."/>
            <person name="Fischer W.W."/>
        </authorList>
    </citation>
    <scope>NUCLEOTIDE SEQUENCE [LARGE SCALE GENOMIC DNA]</scope>
    <source>
        <strain evidence="2 3">DSM 7119</strain>
    </source>
</reference>